<proteinExistence type="predicted"/>
<dbReference type="Proteomes" id="UP001238163">
    <property type="component" value="Unassembled WGS sequence"/>
</dbReference>
<evidence type="ECO:0000259" key="1">
    <source>
        <dbReference type="SMART" id="SM01264"/>
    </source>
</evidence>
<dbReference type="InterPro" id="IPR011765">
    <property type="entry name" value="Pept_M16_N"/>
</dbReference>
<dbReference type="InterPro" id="IPR007863">
    <property type="entry name" value="Peptidase_M16_C"/>
</dbReference>
<dbReference type="GO" id="GO:0004222">
    <property type="term" value="F:metalloendopeptidase activity"/>
    <property type="evidence" value="ECO:0007669"/>
    <property type="project" value="TreeGrafter"/>
</dbReference>
<sequence>MNEQGCGDFQELWSRDLARLGLRARLFRHGCGMEVLSMENGDRENWFSACFPTMPTDDSGVAHIIEHVVLGGSRRYPVKDPFMEMVKSSMASFINAMTYPDHTVYPVASTNRRDFFNLVDVYWDAIFYPNLSTDGLRQEGWHYELSQPGDLTSPLCVNGIVLNEMRAATAELDTVIDQELNRALLPDSPRAFEAGGRPEAISALNDEAFRDFYRQHYHPSRARICFWGDIPTAEKLSYVSRHLVAMPGLGAVSAAAPLPPRPRQARWTSPRRQRVAFAPELSDGQSDQAGAWVMACFLHDGLEPLLDLAFDLLDYLLLGDAAAPLQKALLESGLGDGLVDSGYDNESIEAVFRVGLTGCPSENFPALERLVRDCLTEQVRNGFPPAKLQTAFRQFRLEQQEIGEDHCLSVLEDVFSSWIHGGDPLLYVDNAAVLDELSATLAAQPRFLEELLARHVLNNPHTLYLELVPDTTLQSRRFADEAARLAAIRAGMSDDELRRIDAEAAALKARQEAPNRAEDLACLPRLRREDLPRELPPFPCRREVLPTGVVLLQPELFSNGVSYLDLVYPLSAFPVELLPAMPFYFHLAGRVGVAGRSYDTMAEQLAAATASIQYRPFVGHDIRPGNAVLGGYVLVHLSALEECLPEALALLQERLRLTIFDERKRCQELLRQNWSHVRDELLENGQGVAMTRAAAGLSPLSTLAESWRGVEHAVAAKKNARNFAREFGALQEQCRTIQACLAAQSPLAAAYVGGDVGLAACRDFLRGFGVVPAPAGLSLPSLPAWPATGRREALLVNGGVGFCARVMPAPLATAPSSVALHAYAHMLSCGKLWDEIRVKGGAYGAHCSYDGNLGMLQFSSNSDPQPARTFGVFAALAQEDFRCDDEDVQAAIIAGIKTDERPLRPARACAQALWRELFGWTDERRGEIRRQLFALTPEHVRRGAAEFWQHSATLANDCVVAPAALASSLHYRTLTV</sequence>
<dbReference type="InterPro" id="IPR011249">
    <property type="entry name" value="Metalloenz_LuxS/M16"/>
</dbReference>
<evidence type="ECO:0000313" key="3">
    <source>
        <dbReference type="Proteomes" id="UP001238163"/>
    </source>
</evidence>
<comment type="caution">
    <text evidence="2">The sequence shown here is derived from an EMBL/GenBank/DDBJ whole genome shotgun (WGS) entry which is preliminary data.</text>
</comment>
<dbReference type="EMBL" id="JAUSVL010000001">
    <property type="protein sequence ID" value="MDQ0288489.1"/>
    <property type="molecule type" value="Genomic_DNA"/>
</dbReference>
<dbReference type="Pfam" id="PF22516">
    <property type="entry name" value="PreP_C"/>
    <property type="match status" value="1"/>
</dbReference>
<dbReference type="Pfam" id="PF05193">
    <property type="entry name" value="Peptidase_M16_C"/>
    <property type="match status" value="1"/>
</dbReference>
<keyword evidence="3" id="KW-1185">Reference proteome</keyword>
<name>A0AAE4ALP6_9BACT</name>
<dbReference type="GO" id="GO:0016485">
    <property type="term" value="P:protein processing"/>
    <property type="evidence" value="ECO:0007669"/>
    <property type="project" value="TreeGrafter"/>
</dbReference>
<dbReference type="InterPro" id="IPR055130">
    <property type="entry name" value="PreP_C"/>
</dbReference>
<dbReference type="SUPFAM" id="SSF63411">
    <property type="entry name" value="LuxS/MPP-like metallohydrolase"/>
    <property type="match status" value="4"/>
</dbReference>
<feature type="domain" description="Peptidase M16C associated" evidence="1">
    <location>
        <begin position="467"/>
        <end position="719"/>
    </location>
</feature>
<dbReference type="PANTHER" id="PTHR43016:SF13">
    <property type="entry name" value="PRESEQUENCE PROTEASE, MITOCHONDRIAL"/>
    <property type="match status" value="1"/>
</dbReference>
<protein>
    <submittedName>
        <fullName evidence="2">Zn-dependent M16 (Insulinase) family peptidase</fullName>
        <ecNumber evidence="2">3.4.24.-</ecNumber>
    </submittedName>
</protein>
<reference evidence="2" key="1">
    <citation type="submission" date="2023-07" db="EMBL/GenBank/DDBJ databases">
        <title>Genomic Encyclopedia of Type Strains, Phase IV (KMG-IV): sequencing the most valuable type-strain genomes for metagenomic binning, comparative biology and taxonomic classification.</title>
        <authorList>
            <person name="Goeker M."/>
        </authorList>
    </citation>
    <scope>NUCLEOTIDE SEQUENCE</scope>
    <source>
        <strain evidence="2">DSM 24202</strain>
    </source>
</reference>
<keyword evidence="2" id="KW-0378">Hydrolase</keyword>
<dbReference type="Gene3D" id="3.30.830.10">
    <property type="entry name" value="Metalloenzyme, LuxS/M16 peptidase-like"/>
    <property type="match status" value="4"/>
</dbReference>
<dbReference type="SMART" id="SM01264">
    <property type="entry name" value="M16C_associated"/>
    <property type="match status" value="1"/>
</dbReference>
<dbReference type="InterPro" id="IPR013578">
    <property type="entry name" value="Peptidase_M16C_assoc"/>
</dbReference>
<evidence type="ECO:0000313" key="2">
    <source>
        <dbReference type="EMBL" id="MDQ0288489.1"/>
    </source>
</evidence>
<organism evidence="2 3">
    <name type="scientific">Oligosphaera ethanolica</name>
    <dbReference type="NCBI Taxonomy" id="760260"/>
    <lineage>
        <taxon>Bacteria</taxon>
        <taxon>Pseudomonadati</taxon>
        <taxon>Lentisphaerota</taxon>
        <taxon>Oligosphaeria</taxon>
        <taxon>Oligosphaerales</taxon>
        <taxon>Oligosphaeraceae</taxon>
        <taxon>Oligosphaera</taxon>
    </lineage>
</organism>
<dbReference type="RefSeq" id="WP_307259816.1">
    <property type="nucleotide sequence ID" value="NZ_JAUSVL010000001.1"/>
</dbReference>
<dbReference type="AlphaFoldDB" id="A0AAE4ALP6"/>
<dbReference type="PANTHER" id="PTHR43016">
    <property type="entry name" value="PRESEQUENCE PROTEASE"/>
    <property type="match status" value="1"/>
</dbReference>
<dbReference type="EC" id="3.4.24.-" evidence="2"/>
<dbReference type="GO" id="GO:0046872">
    <property type="term" value="F:metal ion binding"/>
    <property type="evidence" value="ECO:0007669"/>
    <property type="project" value="InterPro"/>
</dbReference>
<dbReference type="Pfam" id="PF00675">
    <property type="entry name" value="Peptidase_M16"/>
    <property type="match status" value="1"/>
</dbReference>
<dbReference type="Pfam" id="PF08367">
    <property type="entry name" value="M16C_assoc"/>
    <property type="match status" value="1"/>
</dbReference>
<gene>
    <name evidence="2" type="ORF">J3R75_000596</name>
</gene>
<accession>A0AAE4ALP6</accession>